<dbReference type="AlphaFoldDB" id="A0A4Z1G4M7"/>
<organism evidence="1 2">
    <name type="scientific">Botrytis paeoniae</name>
    <dbReference type="NCBI Taxonomy" id="278948"/>
    <lineage>
        <taxon>Eukaryota</taxon>
        <taxon>Fungi</taxon>
        <taxon>Dikarya</taxon>
        <taxon>Ascomycota</taxon>
        <taxon>Pezizomycotina</taxon>
        <taxon>Leotiomycetes</taxon>
        <taxon>Helotiales</taxon>
        <taxon>Sclerotiniaceae</taxon>
        <taxon>Botrytis</taxon>
    </lineage>
</organism>
<dbReference type="EMBL" id="PQXI01000008">
    <property type="protein sequence ID" value="TGO30039.1"/>
    <property type="molecule type" value="Genomic_DNA"/>
</dbReference>
<protein>
    <submittedName>
        <fullName evidence="1">Uncharacterized protein</fullName>
    </submittedName>
</protein>
<accession>A0A4Z1G4M7</accession>
<sequence length="207" mass="22741">MSGYQGILRYSTASKSHPSGLGILCPAPYPNIASPFSKHANFDLHLGIAVASRSDPYRCIAKESSHTRKTGPDLAMSSNLDMVGRPRRKLLSCEGNFGAANIDFYLGELKNPDFEAEGDVVKVAYQILAVKAKRDSNRNSRQKLEFQIALVKRRDGSIGSLWVHVTFIDLAGRPPSPLPVLAMQHTRHDTVMCHHTIASLAFIQPCV</sequence>
<evidence type="ECO:0000313" key="2">
    <source>
        <dbReference type="Proteomes" id="UP000297910"/>
    </source>
</evidence>
<proteinExistence type="predicted"/>
<name>A0A4Z1G4M7_9HELO</name>
<gene>
    <name evidence="1" type="ORF">BPAE_0008g00310</name>
</gene>
<reference evidence="1 2" key="1">
    <citation type="submission" date="2017-12" db="EMBL/GenBank/DDBJ databases">
        <title>Comparative genomics of Botrytis spp.</title>
        <authorList>
            <person name="Valero-Jimenez C.A."/>
            <person name="Tapia P."/>
            <person name="Veloso J."/>
            <person name="Silva-Moreno E."/>
            <person name="Staats M."/>
            <person name="Valdes J.H."/>
            <person name="Van Kan J.A.L."/>
        </authorList>
    </citation>
    <scope>NUCLEOTIDE SEQUENCE [LARGE SCALE GENOMIC DNA]</scope>
    <source>
        <strain evidence="1 2">Bp0003</strain>
    </source>
</reference>
<keyword evidence="2" id="KW-1185">Reference proteome</keyword>
<dbReference type="Proteomes" id="UP000297910">
    <property type="component" value="Unassembled WGS sequence"/>
</dbReference>
<evidence type="ECO:0000313" key="1">
    <source>
        <dbReference type="EMBL" id="TGO30039.1"/>
    </source>
</evidence>
<comment type="caution">
    <text evidence="1">The sequence shown here is derived from an EMBL/GenBank/DDBJ whole genome shotgun (WGS) entry which is preliminary data.</text>
</comment>